<evidence type="ECO:0000313" key="3">
    <source>
        <dbReference type="Proteomes" id="UP000245507"/>
    </source>
</evidence>
<dbReference type="Gene3D" id="2.60.40.10">
    <property type="entry name" value="Immunoglobulins"/>
    <property type="match status" value="8"/>
</dbReference>
<dbReference type="Proteomes" id="UP000245507">
    <property type="component" value="Unassembled WGS sequence"/>
</dbReference>
<sequence>MLSALLNDRRNTKLDIQRNARGRLALLGILATILAGLVAVGPATPARAAQATGDDVPVWSTGYSWTYATTFRYVADGTDVTLNENVTYTVAGTENFQGQSAYKLNISGTITGGSGSAAVDGVGTAQLDQFAGTVSGTKYVRRSDLALLQESQNQSLTGRARVSFLSSGINAQINLTMTPTSGWRAVSFPIEAGQSWHNGANVVYTGGFDYEAGSIASGSSPFDGTFVFDNTSTVSNATASVPAGNISSRLVTSHSADNTTVDDHWYSPAHLNDARHLMQLPLDGGSLTIDRRLSSASTPTPSPSLTTTITPSLSCAGGDVTVAGKLSSGAANVPLQVRLDKSPVSPGAGQTVNVSTTTGGNYTATLQAPAENDGLGKSGARGSWGVLVTGGGATGAATLVVTGQNCSALTYDGATAAAQGSTATVRATLTDLTGGNVAGRTVAFNLSGGATVNATTNAAGVAETTINVAGPPRSASITATFAGGSGLAAASDSRPFTVGTIPTTTTVLADPAVVTVGSGVTFSATVTPSHGATPQGTVQFRVDDADFAAPVALTGGSATSPVLNGLAVGNHTVTATYSGSANNSPSTSTEFTFRVREPLKPTTTTSSVSPATSVYGQPVTLSANVATATGTPTGDVVFTVGGTEVARAAVSATGDASTTVTDLPVGSNAVVATYEGDDVYDASAAAPRTVTVNKAAVAVTLDASSTSTVAGESVGYSASVAVEAPGGGVPEGTVQLVVDGTDVGAPVALSNGTATFPAVTSLGAGTHTVKVTYAGSARYLGGSDELQQQVAQADTTTTVVATPSPSVQDQEFELRASVAAVAPGAGSPTGTVTFLADGNPIGSAPLTASASGSTATLAISDLAPGSYQVTARYAGDADYRTSESEAISHSVIEGSAVVETSTELSSSENPSTYGSLITFRAEVTAADGSNPVGSVQFSVDGQNVGDPVPVGSDGVAVSSSLASPDPGDHTVIAAFQADPGYTGSGAILTQTVESAGVEVDVTSSAAEAEVGTPVRFTATVGSTVPGTGTPTGYVQFAVDGHLRGDAVELVDGAAQSEAISDLAPGDHVVTATYSGDTRFAPEVGETTQHVRRVGTTTTLQASTTSAEYGAPVTLTATVTPAEAGRGAPTGVVRFLDGSTVIATVAVTSAAGSTAKASVTTSELSAGSHSLRAEYVATPVFSGSTSAPVPVSISKQATTLTAAAAIVRAGPLNLPLGHLRATLTGGGQPIPGAEVEFTVGNKVACVSTTDALGVASCNASSLLVQLILHNGYTARYAGDANHQAASDRGKIHN</sequence>
<feature type="domain" description="Bacterial Ig-like" evidence="1">
    <location>
        <begin position="904"/>
        <end position="992"/>
    </location>
</feature>
<organism evidence="2 3">
    <name type="scientific">Nocardioides silvaticus</name>
    <dbReference type="NCBI Taxonomy" id="2201891"/>
    <lineage>
        <taxon>Bacteria</taxon>
        <taxon>Bacillati</taxon>
        <taxon>Actinomycetota</taxon>
        <taxon>Actinomycetes</taxon>
        <taxon>Propionibacteriales</taxon>
        <taxon>Nocardioidaceae</taxon>
        <taxon>Nocardioides</taxon>
    </lineage>
</organism>
<feature type="domain" description="Bacterial Ig-like" evidence="1">
    <location>
        <begin position="702"/>
        <end position="790"/>
    </location>
</feature>
<dbReference type="GO" id="GO:0005975">
    <property type="term" value="P:carbohydrate metabolic process"/>
    <property type="evidence" value="ECO:0007669"/>
    <property type="project" value="UniProtKB-ARBA"/>
</dbReference>
<dbReference type="OrthoDB" id="5116909at2"/>
<dbReference type="InterPro" id="IPR013783">
    <property type="entry name" value="Ig-like_fold"/>
</dbReference>
<reference evidence="2 3" key="1">
    <citation type="submission" date="2018-05" db="EMBL/GenBank/DDBJ databases">
        <title>Nocardioides silvaticus genome.</title>
        <authorList>
            <person name="Li C."/>
            <person name="Wang G."/>
        </authorList>
    </citation>
    <scope>NUCLEOTIDE SEQUENCE [LARGE SCALE GENOMIC DNA]</scope>
    <source>
        <strain evidence="2 3">CCTCC AB 2018079</strain>
    </source>
</reference>
<dbReference type="RefSeq" id="WP_109695087.1">
    <property type="nucleotide sequence ID" value="NZ_QGDD01000006.1"/>
</dbReference>
<evidence type="ECO:0000259" key="1">
    <source>
        <dbReference type="Pfam" id="PF16640"/>
    </source>
</evidence>
<feature type="domain" description="Bacterial Ig-like" evidence="1">
    <location>
        <begin position="1001"/>
        <end position="1090"/>
    </location>
</feature>
<dbReference type="Pfam" id="PF16640">
    <property type="entry name" value="Big_3_5"/>
    <property type="match status" value="7"/>
</dbReference>
<feature type="domain" description="Bacterial Ig-like" evidence="1">
    <location>
        <begin position="608"/>
        <end position="693"/>
    </location>
</feature>
<feature type="domain" description="Bacterial Ig-like" evidence="1">
    <location>
        <begin position="800"/>
        <end position="891"/>
    </location>
</feature>
<gene>
    <name evidence="2" type="ORF">DJ010_14865</name>
</gene>
<name>A0A316TF36_9ACTN</name>
<keyword evidence="3" id="KW-1185">Reference proteome</keyword>
<comment type="caution">
    <text evidence="2">The sequence shown here is derived from an EMBL/GenBank/DDBJ whole genome shotgun (WGS) entry which is preliminary data.</text>
</comment>
<dbReference type="SUPFAM" id="SSF49373">
    <property type="entry name" value="Invasin/intimin cell-adhesion fragments"/>
    <property type="match status" value="1"/>
</dbReference>
<accession>A0A316TF36</accession>
<dbReference type="InterPro" id="IPR032109">
    <property type="entry name" value="Big_3_5"/>
</dbReference>
<feature type="domain" description="Bacterial Ig-like" evidence="1">
    <location>
        <begin position="1099"/>
        <end position="1192"/>
    </location>
</feature>
<dbReference type="EMBL" id="QGDD01000006">
    <property type="protein sequence ID" value="PWN02378.1"/>
    <property type="molecule type" value="Genomic_DNA"/>
</dbReference>
<dbReference type="InterPro" id="IPR008964">
    <property type="entry name" value="Invasin/intimin_cell_adhesion"/>
</dbReference>
<protein>
    <recommendedName>
        <fullName evidence="1">Bacterial Ig-like domain-containing protein</fullName>
    </recommendedName>
</protein>
<feature type="domain" description="Bacterial Ig-like" evidence="1">
    <location>
        <begin position="509"/>
        <end position="595"/>
    </location>
</feature>
<proteinExistence type="predicted"/>
<evidence type="ECO:0000313" key="2">
    <source>
        <dbReference type="EMBL" id="PWN02378.1"/>
    </source>
</evidence>